<dbReference type="GO" id="GO:0005634">
    <property type="term" value="C:nucleus"/>
    <property type="evidence" value="ECO:0007669"/>
    <property type="project" value="UniProtKB-SubCell"/>
</dbReference>
<dbReference type="Pfam" id="PF18704">
    <property type="entry name" value="Chromo_2"/>
    <property type="match status" value="1"/>
</dbReference>
<dbReference type="SUPFAM" id="SSF47807">
    <property type="entry name" value="5' to 3' exonuclease, C-terminal subdomain"/>
    <property type="match status" value="1"/>
</dbReference>
<dbReference type="GO" id="GO:0046872">
    <property type="term" value="F:metal ion binding"/>
    <property type="evidence" value="ECO:0007669"/>
    <property type="project" value="UniProtKB-KW"/>
</dbReference>
<dbReference type="InterPro" id="IPR008918">
    <property type="entry name" value="HhH2"/>
</dbReference>
<dbReference type="SMART" id="SM00279">
    <property type="entry name" value="HhH2"/>
    <property type="match status" value="1"/>
</dbReference>
<dbReference type="Proteomes" id="UP001732720">
    <property type="component" value="Chromosome 12"/>
</dbReference>
<dbReference type="InterPro" id="IPR041012">
    <property type="entry name" value="GEN_chromo"/>
</dbReference>
<keyword evidence="8" id="KW-0378">Hydrolase</keyword>
<keyword evidence="7" id="KW-0227">DNA damage</keyword>
<dbReference type="PANTHER" id="PTHR11081:SF70">
    <property type="entry name" value="FLAP ENDONUCLEASE GEN HOMOLOG 1"/>
    <property type="match status" value="1"/>
</dbReference>
<dbReference type="InterPro" id="IPR006085">
    <property type="entry name" value="XPG_DNA_repair_N"/>
</dbReference>
<evidence type="ECO:0000256" key="2">
    <source>
        <dbReference type="ARBA" id="ARBA00004123"/>
    </source>
</evidence>
<dbReference type="RefSeq" id="XP_073905314.1">
    <property type="nucleotide sequence ID" value="XM_074049213.1"/>
</dbReference>
<dbReference type="CDD" id="cd09869">
    <property type="entry name" value="PIN_GEN1"/>
    <property type="match status" value="1"/>
</dbReference>
<dbReference type="InterPro" id="IPR006086">
    <property type="entry name" value="XPG-I_dom"/>
</dbReference>
<dbReference type="GO" id="GO:0017108">
    <property type="term" value="F:5'-flap endonuclease activity"/>
    <property type="evidence" value="ECO:0007669"/>
    <property type="project" value="UniProtKB-ARBA"/>
</dbReference>
<evidence type="ECO:0000256" key="6">
    <source>
        <dbReference type="ARBA" id="ARBA00022759"/>
    </source>
</evidence>
<gene>
    <name evidence="19" type="primary">Gen1</name>
</gene>
<dbReference type="PANTHER" id="PTHR11081">
    <property type="entry name" value="FLAP ENDONUCLEASE FAMILY MEMBER"/>
    <property type="match status" value="1"/>
</dbReference>
<evidence type="ECO:0000256" key="10">
    <source>
        <dbReference type="ARBA" id="ARBA00023204"/>
    </source>
</evidence>
<dbReference type="CTD" id="348654"/>
<dbReference type="PRINTS" id="PR00853">
    <property type="entry name" value="XPGRADSUPER"/>
</dbReference>
<dbReference type="Gene3D" id="1.10.150.20">
    <property type="entry name" value="5' to 3' exonuclease, C-terminal subdomain"/>
    <property type="match status" value="1"/>
</dbReference>
<evidence type="ECO:0000313" key="19">
    <source>
        <dbReference type="RefSeq" id="XP_020028187.1"/>
    </source>
</evidence>
<comment type="cofactor">
    <cofactor evidence="1">
        <name>Mg(2+)</name>
        <dbReference type="ChEBI" id="CHEBI:18420"/>
    </cofactor>
</comment>
<protein>
    <recommendedName>
        <fullName evidence="14">Flap endonuclease GEN homolog 1</fullName>
    </recommendedName>
</protein>
<evidence type="ECO:0000256" key="15">
    <source>
        <dbReference type="SAM" id="MobiDB-lite"/>
    </source>
</evidence>
<feature type="domain" description="XPG-I" evidence="16">
    <location>
        <begin position="122"/>
        <end position="193"/>
    </location>
</feature>
<dbReference type="CDD" id="cd09905">
    <property type="entry name" value="H3TH_GEN1"/>
    <property type="match status" value="1"/>
</dbReference>
<feature type="domain" description="XPG N-terminal" evidence="17">
    <location>
        <begin position="1"/>
        <end position="96"/>
    </location>
</feature>
<feature type="region of interest" description="Disordered" evidence="15">
    <location>
        <begin position="829"/>
        <end position="854"/>
    </location>
</feature>
<evidence type="ECO:0000256" key="8">
    <source>
        <dbReference type="ARBA" id="ARBA00022801"/>
    </source>
</evidence>
<keyword evidence="5" id="KW-0479">Metal-binding</keyword>
<evidence type="ECO:0000259" key="17">
    <source>
        <dbReference type="SMART" id="SM00485"/>
    </source>
</evidence>
<evidence type="ECO:0000256" key="13">
    <source>
        <dbReference type="ARBA" id="ARBA00063132"/>
    </source>
</evidence>
<comment type="subcellular location">
    <subcellularLocation>
        <location evidence="2">Nucleus</location>
    </subcellularLocation>
</comment>
<dbReference type="AlphaFoldDB" id="A0A8B7V9V4"/>
<dbReference type="Gene3D" id="3.40.50.1010">
    <property type="entry name" value="5'-nuclease"/>
    <property type="match status" value="1"/>
</dbReference>
<dbReference type="Pfam" id="PF00752">
    <property type="entry name" value="XPG_N"/>
    <property type="match status" value="1"/>
</dbReference>
<dbReference type="Pfam" id="PF00867">
    <property type="entry name" value="XPG_I"/>
    <property type="match status" value="1"/>
</dbReference>
<evidence type="ECO:0000256" key="12">
    <source>
        <dbReference type="ARBA" id="ARBA00038112"/>
    </source>
</evidence>
<dbReference type="KEGG" id="ccan:109692152"/>
<dbReference type="RefSeq" id="XP_020028187.1">
    <property type="nucleotide sequence ID" value="XM_020172598.2"/>
</dbReference>
<dbReference type="SMART" id="SM00484">
    <property type="entry name" value="XPGI"/>
    <property type="match status" value="1"/>
</dbReference>
<dbReference type="SMART" id="SM00485">
    <property type="entry name" value="XPGN"/>
    <property type="match status" value="1"/>
</dbReference>
<dbReference type="SUPFAM" id="SSF88723">
    <property type="entry name" value="PIN domain-like"/>
    <property type="match status" value="1"/>
</dbReference>
<dbReference type="InterPro" id="IPR036279">
    <property type="entry name" value="5-3_exonuclease_C_sf"/>
</dbReference>
<dbReference type="FunFam" id="1.10.150.20:FF:000030">
    <property type="entry name" value="Flap endonuclease GEN-like 1"/>
    <property type="match status" value="1"/>
</dbReference>
<evidence type="ECO:0000259" key="16">
    <source>
        <dbReference type="SMART" id="SM00484"/>
    </source>
</evidence>
<dbReference type="GO" id="GO:0006281">
    <property type="term" value="P:DNA repair"/>
    <property type="evidence" value="ECO:0007669"/>
    <property type="project" value="UniProtKB-KW"/>
</dbReference>
<accession>A0A8B7V9V4</accession>
<evidence type="ECO:0000256" key="1">
    <source>
        <dbReference type="ARBA" id="ARBA00001946"/>
    </source>
</evidence>
<dbReference type="GO" id="GO:0000400">
    <property type="term" value="F:four-way junction DNA binding"/>
    <property type="evidence" value="ECO:0007669"/>
    <property type="project" value="UniProtKB-ARBA"/>
</dbReference>
<comment type="subunit">
    <text evidence="13">Largely monomeric, dimerizes on the Holliday junction and the first nick occurs upon dimerization at the junction.</text>
</comment>
<keyword evidence="18" id="KW-1185">Reference proteome</keyword>
<keyword evidence="6 19" id="KW-0255">Endonuclease</keyword>
<evidence type="ECO:0000256" key="4">
    <source>
        <dbReference type="ARBA" id="ARBA00022722"/>
    </source>
</evidence>
<keyword evidence="3" id="KW-0597">Phosphoprotein</keyword>
<keyword evidence="4" id="KW-0540">Nuclease</keyword>
<organism evidence="19">
    <name type="scientific">Castor canadensis</name>
    <name type="common">American beaver</name>
    <dbReference type="NCBI Taxonomy" id="51338"/>
    <lineage>
        <taxon>Eukaryota</taxon>
        <taxon>Metazoa</taxon>
        <taxon>Chordata</taxon>
        <taxon>Craniata</taxon>
        <taxon>Vertebrata</taxon>
        <taxon>Euteleostomi</taxon>
        <taxon>Mammalia</taxon>
        <taxon>Eutheria</taxon>
        <taxon>Euarchontoglires</taxon>
        <taxon>Glires</taxon>
        <taxon>Rodentia</taxon>
        <taxon>Castorimorpha</taxon>
        <taxon>Castoridae</taxon>
        <taxon>Castor</taxon>
    </lineage>
</organism>
<keyword evidence="10" id="KW-0234">DNA repair</keyword>
<name>A0A8B7V9V4_CASCN</name>
<dbReference type="GO" id="GO:0008821">
    <property type="term" value="F:crossover junction DNA endonuclease activity"/>
    <property type="evidence" value="ECO:0007669"/>
    <property type="project" value="UniProtKB-ARBA"/>
</dbReference>
<evidence type="ECO:0000256" key="5">
    <source>
        <dbReference type="ARBA" id="ARBA00022723"/>
    </source>
</evidence>
<dbReference type="InterPro" id="IPR006084">
    <property type="entry name" value="XPG/Rad2"/>
</dbReference>
<dbReference type="InterPro" id="IPR029060">
    <property type="entry name" value="PIN-like_dom_sf"/>
</dbReference>
<reference evidence="19" key="1">
    <citation type="submission" date="2025-08" db="UniProtKB">
        <authorList>
            <consortium name="RefSeq"/>
        </authorList>
    </citation>
    <scope>IDENTIFICATION</scope>
    <source>
        <tissue evidence="19">Leukocyte</tissue>
    </source>
</reference>
<keyword evidence="11" id="KW-0539">Nucleus</keyword>
<evidence type="ECO:0000256" key="11">
    <source>
        <dbReference type="ARBA" id="ARBA00023242"/>
    </source>
</evidence>
<keyword evidence="9" id="KW-0460">Magnesium</keyword>
<evidence type="ECO:0000256" key="14">
    <source>
        <dbReference type="ARBA" id="ARBA00070188"/>
    </source>
</evidence>
<dbReference type="FunFam" id="3.40.50.1010:FF:000024">
    <property type="entry name" value="flap endonuclease GEN homolog 1"/>
    <property type="match status" value="1"/>
</dbReference>
<evidence type="ECO:0000256" key="3">
    <source>
        <dbReference type="ARBA" id="ARBA00022553"/>
    </source>
</evidence>
<dbReference type="RefSeq" id="XP_020028187.1">
    <property type="nucleotide sequence ID" value="XM_020172598.1"/>
</dbReference>
<dbReference type="GeneID" id="109692152"/>
<evidence type="ECO:0000313" key="18">
    <source>
        <dbReference type="Proteomes" id="UP001732720"/>
    </source>
</evidence>
<dbReference type="OrthoDB" id="2959108at2759"/>
<comment type="similarity">
    <text evidence="12">Belongs to the XPG/RAD2 endonuclease family. GEN subfamily.</text>
</comment>
<evidence type="ECO:0000256" key="7">
    <source>
        <dbReference type="ARBA" id="ARBA00022763"/>
    </source>
</evidence>
<proteinExistence type="inferred from homology"/>
<sequence>MGVNDLWQILEPVKQHIHLQDLAGKTIAVDLSLWVCEAQSVKKMIGIVMKPHLRNLFFRISCLTQMGVKLVFVMEGEPPKLKADVMSKRNQMRYGPSGKTWSQKTGRSQFSSVLRECLDMLECLGIPWVQAAGEAEAMCAYLNAGGHVDGCLTNDGDAFLYGAHTVYRNFTMNVKDPHVDCYTMSSIKNKLGLDRDALVGLAILLGCDYLPKGVPGVGKEQALKLIQTLKGQSLLQRFNQWNERPCYSIPQPVIPKKLTHCSVCSHPGSPKDHERNGCKFCERDRYCEPHDYEYHCPCEWHERQLQGVENNIKKKACSCEGFPFHEVIQEFLLNKNKLGKVIRYQRPDLLLFQRFTLEKMEWPNHYASEKLLMLLTRYDMIERKLGRKNSSQLQPIRIVKPRIRNGIHCFEIEWEKPEYYAMEDKQPGELAVLTIEEESLFEEAYPEVVAVYQKQKLEIKGKKQKSMKIKSIENNLPESDDVMSFQALMTSKPTCEIFPKQNSKLNLEVAPHPVLPQESITASLNSLLLPEGAYYLNTQKQLMPSPRPSTKEPVKGINKSIVSESTQPNTSSHNVSMIANLHLSTIDWEGTSFSNSPAIQRNTFSHDLQSELESELSTISPGFENTLEQLSCEPKQYTMNNNEVLDGTLQKISPEEHLLSGITDLYLHDLSLKERINKKLFPQNNVQPDVDLKTLSLLRVKELCHVNSSSDYPSHLSEDLPRIHLQNESRNSEILKEDQLLQGNCKVNTSIPYSVNDSIVKTSSAQVGPPSTIFYHSRKVDKQSSKKIVMNSVCLDRCSSDEESAPVHGKAKDPTQKMEHCSQKYNPVLSRDSNHSKFSGPKVHTKETELSVKSHKTAGNGENCFPDPTNSSQRFLQYHKKDCNPGTCLDSPLPLCQRLKLRFQNP</sequence>
<evidence type="ECO:0000256" key="9">
    <source>
        <dbReference type="ARBA" id="ARBA00022842"/>
    </source>
</evidence>